<accession>A0A8S3GRL7</accession>
<dbReference type="EMBL" id="CAJOBJ010318486">
    <property type="protein sequence ID" value="CAF5170264.1"/>
    <property type="molecule type" value="Genomic_DNA"/>
</dbReference>
<dbReference type="Proteomes" id="UP000681720">
    <property type="component" value="Unassembled WGS sequence"/>
</dbReference>
<feature type="non-terminal residue" evidence="1">
    <location>
        <position position="1"/>
    </location>
</feature>
<proteinExistence type="predicted"/>
<gene>
    <name evidence="1" type="ORF">GIL414_LOCUS66748</name>
</gene>
<evidence type="ECO:0000313" key="1">
    <source>
        <dbReference type="EMBL" id="CAF5170264.1"/>
    </source>
</evidence>
<reference evidence="1" key="1">
    <citation type="submission" date="2021-02" db="EMBL/GenBank/DDBJ databases">
        <authorList>
            <person name="Nowell W R."/>
        </authorList>
    </citation>
    <scope>NUCLEOTIDE SEQUENCE</scope>
</reference>
<sequence>ISLKYSQLFSVAKYLVEISM</sequence>
<evidence type="ECO:0000313" key="2">
    <source>
        <dbReference type="Proteomes" id="UP000681720"/>
    </source>
</evidence>
<organism evidence="1 2">
    <name type="scientific">Rotaria magnacalcarata</name>
    <dbReference type="NCBI Taxonomy" id="392030"/>
    <lineage>
        <taxon>Eukaryota</taxon>
        <taxon>Metazoa</taxon>
        <taxon>Spiralia</taxon>
        <taxon>Gnathifera</taxon>
        <taxon>Rotifera</taxon>
        <taxon>Eurotatoria</taxon>
        <taxon>Bdelloidea</taxon>
        <taxon>Philodinida</taxon>
        <taxon>Philodinidae</taxon>
        <taxon>Rotaria</taxon>
    </lineage>
</organism>
<comment type="caution">
    <text evidence="1">The sequence shown here is derived from an EMBL/GenBank/DDBJ whole genome shotgun (WGS) entry which is preliminary data.</text>
</comment>
<name>A0A8S3GRL7_9BILA</name>
<protein>
    <submittedName>
        <fullName evidence="1">Uncharacterized protein</fullName>
    </submittedName>
</protein>
<dbReference type="AlphaFoldDB" id="A0A8S3GRL7"/>